<proteinExistence type="predicted"/>
<feature type="domain" description="Outer membrane protein beta-barrel" evidence="4">
    <location>
        <begin position="8"/>
        <end position="200"/>
    </location>
</feature>
<name>A0ABP9QJZ8_9RHOO</name>
<feature type="chain" id="PRO_5046611937" description="Outer membrane protein beta-barrel domain-containing protein" evidence="3">
    <location>
        <begin position="22"/>
        <end position="204"/>
    </location>
</feature>
<dbReference type="InterPro" id="IPR011250">
    <property type="entry name" value="OMP/PagP_B-barrel"/>
</dbReference>
<gene>
    <name evidence="5" type="ORF">GCM10025770_15130</name>
</gene>
<comment type="subcellular location">
    <subcellularLocation>
        <location evidence="1">Cell outer membrane</location>
    </subcellularLocation>
</comment>
<evidence type="ECO:0000256" key="1">
    <source>
        <dbReference type="ARBA" id="ARBA00004442"/>
    </source>
</evidence>
<accession>A0ABP9QJZ8</accession>
<evidence type="ECO:0000256" key="3">
    <source>
        <dbReference type="SAM" id="SignalP"/>
    </source>
</evidence>
<organism evidence="5 6">
    <name type="scientific">Viridibacterium curvum</name>
    <dbReference type="NCBI Taxonomy" id="1101404"/>
    <lineage>
        <taxon>Bacteria</taxon>
        <taxon>Pseudomonadati</taxon>
        <taxon>Pseudomonadota</taxon>
        <taxon>Betaproteobacteria</taxon>
        <taxon>Rhodocyclales</taxon>
        <taxon>Rhodocyclaceae</taxon>
        <taxon>Viridibacterium</taxon>
    </lineage>
</organism>
<protein>
    <recommendedName>
        <fullName evidence="4">Outer membrane protein beta-barrel domain-containing protein</fullName>
    </recommendedName>
</protein>
<dbReference type="Proteomes" id="UP001500547">
    <property type="component" value="Unassembled WGS sequence"/>
</dbReference>
<dbReference type="EMBL" id="BAABLD010000007">
    <property type="protein sequence ID" value="GAA5163260.1"/>
    <property type="molecule type" value="Genomic_DNA"/>
</dbReference>
<feature type="signal peptide" evidence="3">
    <location>
        <begin position="1"/>
        <end position="21"/>
    </location>
</feature>
<reference evidence="6" key="1">
    <citation type="journal article" date="2019" name="Int. J. Syst. Evol. Microbiol.">
        <title>The Global Catalogue of Microorganisms (GCM) 10K type strain sequencing project: providing services to taxonomists for standard genome sequencing and annotation.</title>
        <authorList>
            <consortium name="The Broad Institute Genomics Platform"/>
            <consortium name="The Broad Institute Genome Sequencing Center for Infectious Disease"/>
            <person name="Wu L."/>
            <person name="Ma J."/>
        </authorList>
    </citation>
    <scope>NUCLEOTIDE SEQUENCE [LARGE SCALE GENOMIC DNA]</scope>
    <source>
        <strain evidence="6">JCM 18715</strain>
    </source>
</reference>
<evidence type="ECO:0000313" key="6">
    <source>
        <dbReference type="Proteomes" id="UP001500547"/>
    </source>
</evidence>
<evidence type="ECO:0000256" key="2">
    <source>
        <dbReference type="ARBA" id="ARBA00022729"/>
    </source>
</evidence>
<keyword evidence="2 3" id="KW-0732">Signal</keyword>
<evidence type="ECO:0000313" key="5">
    <source>
        <dbReference type="EMBL" id="GAA5163260.1"/>
    </source>
</evidence>
<dbReference type="InterPro" id="IPR027385">
    <property type="entry name" value="Beta-barrel_OMP"/>
</dbReference>
<dbReference type="Pfam" id="PF13505">
    <property type="entry name" value="OMP_b-brl"/>
    <property type="match status" value="1"/>
</dbReference>
<sequence length="204" mass="21918">MRFAYAVSAAAILFASASAQADPFKGGYVGGAVGRVTSNVVSKAYSSYTADSLERKDKRKTGYKVYGGYSFGYVGVEGGYYDLGTYRYSGYFSGSYSSDKFASKAVGLFLTGNHALSESFGLHGKLGAARVTTRYTCSNLCTNFPDNSESSIKPALGIGVSWQPVKHFAVKLDFETIRGARYQYGPASLKANYDMLSLGAEVRI</sequence>
<comment type="caution">
    <text evidence="5">The sequence shown here is derived from an EMBL/GenBank/DDBJ whole genome shotgun (WGS) entry which is preliminary data.</text>
</comment>
<dbReference type="Gene3D" id="2.40.160.20">
    <property type="match status" value="1"/>
</dbReference>
<evidence type="ECO:0000259" key="4">
    <source>
        <dbReference type="Pfam" id="PF13505"/>
    </source>
</evidence>
<keyword evidence="6" id="KW-1185">Reference proteome</keyword>
<dbReference type="SUPFAM" id="SSF56925">
    <property type="entry name" value="OMPA-like"/>
    <property type="match status" value="1"/>
</dbReference>
<dbReference type="RefSeq" id="WP_345532278.1">
    <property type="nucleotide sequence ID" value="NZ_BAABLD010000007.1"/>
</dbReference>